<name>A0A1I1W722_9BURK</name>
<proteinExistence type="predicted"/>
<dbReference type="EMBL" id="FOMQ01000008">
    <property type="protein sequence ID" value="SFD90218.1"/>
    <property type="molecule type" value="Genomic_DNA"/>
</dbReference>
<sequence>MAPIRTAILHTAALLACGTAAAQTPSAGSAPPAPAAASAPAATGPVLRPDTTARFIRFETPRGDWSAPMTNAPQLRFEVRVPPDARVPAPPRAFTVTMDTGSTGVVISAVDLPGYSRNEEARPANEGWEYLSSSKRLWIGHWVVRDVVFSPGSGEVVARVPVLAVEKEMICPGWNEKANRPDCANPTQTTESPPGIAYMGVGFGREHDGQAQGTPDKNPLLNIAEIDGQPVAKGSMHGGYVVTKHGLHAGLTPANAEGFRSVKLQPGSLLANGERASSDPRDWQQATMAVSVDGGAPETGPVLVDTGIAQMYLTVADPAALPTAQIPNPSRRGRTTTGLKDGTRVQVMFPGAQSPVAEYDFRVGDAAAPQSVLVNSPGRPAFVNTGRHMLRQFDVLFDAEGGWYGLRPSRR</sequence>
<feature type="signal peptide" evidence="2">
    <location>
        <begin position="1"/>
        <end position="22"/>
    </location>
</feature>
<dbReference type="PROSITE" id="PS51257">
    <property type="entry name" value="PROKAR_LIPOPROTEIN"/>
    <property type="match status" value="1"/>
</dbReference>
<evidence type="ECO:0000256" key="2">
    <source>
        <dbReference type="SAM" id="SignalP"/>
    </source>
</evidence>
<dbReference type="Proteomes" id="UP000199517">
    <property type="component" value="Unassembled WGS sequence"/>
</dbReference>
<dbReference type="RefSeq" id="WP_092953259.1">
    <property type="nucleotide sequence ID" value="NZ_FOMQ01000008.1"/>
</dbReference>
<evidence type="ECO:0008006" key="5">
    <source>
        <dbReference type="Google" id="ProtNLM"/>
    </source>
</evidence>
<keyword evidence="2" id="KW-0732">Signal</keyword>
<gene>
    <name evidence="3" type="ORF">SAMN04489710_108125</name>
</gene>
<keyword evidence="4" id="KW-1185">Reference proteome</keyword>
<accession>A0A1I1W722</accession>
<dbReference type="STRING" id="32040.SAMN04489710_108125"/>
<evidence type="ECO:0000256" key="1">
    <source>
        <dbReference type="SAM" id="MobiDB-lite"/>
    </source>
</evidence>
<feature type="region of interest" description="Disordered" evidence="1">
    <location>
        <begin position="23"/>
        <end position="47"/>
    </location>
</feature>
<dbReference type="OrthoDB" id="6630099at2"/>
<reference evidence="4" key="1">
    <citation type="submission" date="2016-10" db="EMBL/GenBank/DDBJ databases">
        <authorList>
            <person name="Varghese N."/>
            <person name="Submissions S."/>
        </authorList>
    </citation>
    <scope>NUCLEOTIDE SEQUENCE [LARGE SCALE GENOMIC DNA]</scope>
    <source>
        <strain evidence="4">DSM 7481</strain>
    </source>
</reference>
<feature type="compositionally biased region" description="Low complexity" evidence="1">
    <location>
        <begin position="23"/>
        <end position="45"/>
    </location>
</feature>
<dbReference type="AlphaFoldDB" id="A0A1I1W722"/>
<evidence type="ECO:0000313" key="3">
    <source>
        <dbReference type="EMBL" id="SFD90218.1"/>
    </source>
</evidence>
<organism evidence="3 4">
    <name type="scientific">Paracidovorax konjaci</name>
    <dbReference type="NCBI Taxonomy" id="32040"/>
    <lineage>
        <taxon>Bacteria</taxon>
        <taxon>Pseudomonadati</taxon>
        <taxon>Pseudomonadota</taxon>
        <taxon>Betaproteobacteria</taxon>
        <taxon>Burkholderiales</taxon>
        <taxon>Comamonadaceae</taxon>
        <taxon>Paracidovorax</taxon>
    </lineage>
</organism>
<evidence type="ECO:0000313" key="4">
    <source>
        <dbReference type="Proteomes" id="UP000199517"/>
    </source>
</evidence>
<feature type="chain" id="PRO_5011492562" description="Aspartyl protease" evidence="2">
    <location>
        <begin position="23"/>
        <end position="411"/>
    </location>
</feature>
<protein>
    <recommendedName>
        <fullName evidence="5">Aspartyl protease</fullName>
    </recommendedName>
</protein>